<evidence type="ECO:0000256" key="2">
    <source>
        <dbReference type="ARBA" id="ARBA00006432"/>
    </source>
</evidence>
<dbReference type="WBParaSite" id="Pan_g22251.t1">
    <property type="protein sequence ID" value="Pan_g22251.t1"/>
    <property type="gene ID" value="Pan_g22251"/>
</dbReference>
<evidence type="ECO:0000256" key="1">
    <source>
        <dbReference type="ARBA" id="ARBA00004275"/>
    </source>
</evidence>
<feature type="domain" description="AMP-dependent synthetase/ligase" evidence="4">
    <location>
        <begin position="28"/>
        <end position="412"/>
    </location>
</feature>
<dbReference type="GO" id="GO:0005777">
    <property type="term" value="C:peroxisome"/>
    <property type="evidence" value="ECO:0007669"/>
    <property type="project" value="UniProtKB-SubCell"/>
</dbReference>
<dbReference type="CDD" id="cd05911">
    <property type="entry name" value="Firefly_Luc_like"/>
    <property type="match status" value="1"/>
</dbReference>
<comment type="subcellular location">
    <subcellularLocation>
        <location evidence="1">Peroxisome</location>
    </subcellularLocation>
</comment>
<evidence type="ECO:0000259" key="4">
    <source>
        <dbReference type="Pfam" id="PF00501"/>
    </source>
</evidence>
<dbReference type="FunFam" id="3.30.300.30:FF:000007">
    <property type="entry name" value="4-coumarate--CoA ligase 2"/>
    <property type="match status" value="1"/>
</dbReference>
<dbReference type="Pfam" id="PF13193">
    <property type="entry name" value="AMP-binding_C"/>
    <property type="match status" value="1"/>
</dbReference>
<feature type="domain" description="AMP-binding enzyme C-terminal" evidence="5">
    <location>
        <begin position="463"/>
        <end position="538"/>
    </location>
</feature>
<reference evidence="6" key="1">
    <citation type="journal article" date="2013" name="Genetics">
        <title>The draft genome and transcriptome of Panagrellus redivivus are shaped by the harsh demands of a free-living lifestyle.</title>
        <authorList>
            <person name="Srinivasan J."/>
            <person name="Dillman A.R."/>
            <person name="Macchietto M.G."/>
            <person name="Heikkinen L."/>
            <person name="Lakso M."/>
            <person name="Fracchia K.M."/>
            <person name="Antoshechkin I."/>
            <person name="Mortazavi A."/>
            <person name="Wong G."/>
            <person name="Sternberg P.W."/>
        </authorList>
    </citation>
    <scope>NUCLEOTIDE SEQUENCE [LARGE SCALE GENOMIC DNA]</scope>
    <source>
        <strain evidence="6">MT8872</strain>
    </source>
</reference>
<dbReference type="AlphaFoldDB" id="A0A7E4VL97"/>
<dbReference type="InterPro" id="IPR025110">
    <property type="entry name" value="AMP-bd_C"/>
</dbReference>
<reference evidence="7" key="2">
    <citation type="submission" date="2020-10" db="UniProtKB">
        <authorList>
            <consortium name="WormBaseParasite"/>
        </authorList>
    </citation>
    <scope>IDENTIFICATION</scope>
</reference>
<dbReference type="InterPro" id="IPR000873">
    <property type="entry name" value="AMP-dep_synth/lig_dom"/>
</dbReference>
<accession>A0A7E4VL97</accession>
<dbReference type="Gene3D" id="3.30.300.30">
    <property type="match status" value="1"/>
</dbReference>
<dbReference type="InterPro" id="IPR045851">
    <property type="entry name" value="AMP-bd_C_sf"/>
</dbReference>
<dbReference type="Gene3D" id="3.40.50.980">
    <property type="match status" value="2"/>
</dbReference>
<keyword evidence="6" id="KW-1185">Reference proteome</keyword>
<comment type="similarity">
    <text evidence="2">Belongs to the ATP-dependent AMP-binding enzyme family.</text>
</comment>
<proteinExistence type="inferred from homology"/>
<protein>
    <submittedName>
        <fullName evidence="7">AMP-binding domain-containing protein</fullName>
    </submittedName>
</protein>
<dbReference type="InterPro" id="IPR020845">
    <property type="entry name" value="AMP-binding_CS"/>
</dbReference>
<evidence type="ECO:0000256" key="3">
    <source>
        <dbReference type="ARBA" id="ARBA00023140"/>
    </source>
</evidence>
<dbReference type="Proteomes" id="UP000492821">
    <property type="component" value="Unassembled WGS sequence"/>
</dbReference>
<organism evidence="6 7">
    <name type="scientific">Panagrellus redivivus</name>
    <name type="common">Microworm</name>
    <dbReference type="NCBI Taxonomy" id="6233"/>
    <lineage>
        <taxon>Eukaryota</taxon>
        <taxon>Metazoa</taxon>
        <taxon>Ecdysozoa</taxon>
        <taxon>Nematoda</taxon>
        <taxon>Chromadorea</taxon>
        <taxon>Rhabditida</taxon>
        <taxon>Tylenchina</taxon>
        <taxon>Panagrolaimomorpha</taxon>
        <taxon>Panagrolaimoidea</taxon>
        <taxon>Panagrolaimidae</taxon>
        <taxon>Panagrellus</taxon>
    </lineage>
</organism>
<dbReference type="Gene3D" id="2.30.38.10">
    <property type="entry name" value="Luciferase, Domain 3"/>
    <property type="match status" value="1"/>
</dbReference>
<evidence type="ECO:0000259" key="5">
    <source>
        <dbReference type="Pfam" id="PF13193"/>
    </source>
</evidence>
<dbReference type="PROSITE" id="PS00455">
    <property type="entry name" value="AMP_BINDING"/>
    <property type="match status" value="1"/>
</dbReference>
<name>A0A7E4VL97_PANRE</name>
<evidence type="ECO:0000313" key="7">
    <source>
        <dbReference type="WBParaSite" id="Pan_g22251.t1"/>
    </source>
</evidence>
<dbReference type="PANTHER" id="PTHR24096">
    <property type="entry name" value="LONG-CHAIN-FATTY-ACID--COA LIGASE"/>
    <property type="match status" value="1"/>
</dbReference>
<keyword evidence="3" id="KW-0576">Peroxisome</keyword>
<sequence length="556" mass="62260">MPIKSPLTPVPVETQPFGTRLLEAIWKHGTTDPKKKAFICAENPDIYVTFRQLYVRCLSVATFLETHGFAHGDMACLVLPNSWEFFEIMVGACVRGGGISGASMLFTDYELTRQFIDSRSKIVFCADNSLERVMKAAKNAKNIRTIVVVQVSDRSVKLPDDLPFGVIKFDDVIATKPNLQSKEVDVDVKRDIVLLPYSSGTTGSPKGVMLTHKSFSTMLTVFRTHYDNHVYPKLDPNWQVEKEKLLLMLPFYHIYGVGILCTSILNGQTGVVMSHFDKHVFLRSIQNFKIRYLFLAPPILVFLANDPIVDKYDLKSLEFALSGAAPAGVDICKKAMKRLPNFKRIDQGYGMTECSMCCTMPIIDHNQPLPDHVGTLMSNFEAKTIDENGKELPFGQPGELCLRSPTLMLGYLGKPQATAESIDDDGWYHTGDLARLDENMRIYVLDRIKELIKVKGYQVAPAELEDLLLSHHDISDAAVVGIPDERAGEAPYAFIVRKNPLLTEQQIHEFVNEKVANYKQLTGGIKFVDSIPKSAAGKILRRVLKDTIDKKVKSKL</sequence>
<evidence type="ECO:0000313" key="6">
    <source>
        <dbReference type="Proteomes" id="UP000492821"/>
    </source>
</evidence>
<dbReference type="Pfam" id="PF00501">
    <property type="entry name" value="AMP-binding"/>
    <property type="match status" value="1"/>
</dbReference>
<dbReference type="GO" id="GO:0016405">
    <property type="term" value="F:CoA-ligase activity"/>
    <property type="evidence" value="ECO:0007669"/>
    <property type="project" value="TreeGrafter"/>
</dbReference>
<dbReference type="PANTHER" id="PTHR24096:SF422">
    <property type="entry name" value="BCDNA.GH02901"/>
    <property type="match status" value="1"/>
</dbReference>
<dbReference type="SUPFAM" id="SSF56801">
    <property type="entry name" value="Acetyl-CoA synthetase-like"/>
    <property type="match status" value="1"/>
</dbReference>